<evidence type="ECO:0000313" key="5">
    <source>
        <dbReference type="EMBL" id="RIH85195.1"/>
    </source>
</evidence>
<dbReference type="PANTHER" id="PTHR47151">
    <property type="entry name" value="LEU/ILE/VAL-BINDING ABC TRANSPORTER SUBUNIT"/>
    <property type="match status" value="1"/>
</dbReference>
<feature type="signal peptide" evidence="3">
    <location>
        <begin position="1"/>
        <end position="19"/>
    </location>
</feature>
<evidence type="ECO:0000313" key="6">
    <source>
        <dbReference type="Proteomes" id="UP000265715"/>
    </source>
</evidence>
<name>A0A399EMU3_9DEIN</name>
<evidence type="ECO:0000256" key="1">
    <source>
        <dbReference type="ARBA" id="ARBA00010062"/>
    </source>
</evidence>
<sequence>MKKVGIVALGVLALGLASAQSNVIKIATQSPLSGGQAALGEQIKLGAQLAVEEAQARFQRLGFRLELAPYDDQANPDTGVANANRIINDPDILGVVGHLNSGVAIPSSEVYARVNLVMVSPANTNPRVTDRGLSNVNRICGRDDVQGPAGAEFAVNDLKAKRIFVLHDKTAYGQGLAENFRKRAQALGAEIPNNAFVGTEEKSNFATLITQIQAFRPDLIYFGGIYDQVGPFAKQLRERGIRAPIMGGDGLDASEYERLAGAEAAKGTYFTTVAGPISEFPKAAKFAQDFRAKFGKNAEGFGVYAYDSANVILNAIETAIKQGGGKKPSRQLVSQRVRLVNLDGLTGKISFNSKGDIKVADYFVIHLESGKYAEQKLVKKVSVAAPR</sequence>
<dbReference type="Proteomes" id="UP000265715">
    <property type="component" value="Unassembled WGS sequence"/>
</dbReference>
<proteinExistence type="inferred from homology"/>
<organism evidence="5 6">
    <name type="scientific">Calidithermus terrae</name>
    <dbReference type="NCBI Taxonomy" id="1408545"/>
    <lineage>
        <taxon>Bacteria</taxon>
        <taxon>Thermotogati</taxon>
        <taxon>Deinococcota</taxon>
        <taxon>Deinococci</taxon>
        <taxon>Thermales</taxon>
        <taxon>Thermaceae</taxon>
        <taxon>Calidithermus</taxon>
    </lineage>
</organism>
<keyword evidence="2 3" id="KW-0732">Signal</keyword>
<comment type="similarity">
    <text evidence="1">Belongs to the leucine-binding protein family.</text>
</comment>
<feature type="chain" id="PRO_5017320789" evidence="3">
    <location>
        <begin position="20"/>
        <end position="387"/>
    </location>
</feature>
<dbReference type="EMBL" id="QXDL01000062">
    <property type="protein sequence ID" value="RIH85195.1"/>
    <property type="molecule type" value="Genomic_DNA"/>
</dbReference>
<evidence type="ECO:0000259" key="4">
    <source>
        <dbReference type="Pfam" id="PF13458"/>
    </source>
</evidence>
<accession>A0A399EMU3</accession>
<comment type="caution">
    <text evidence="5">The sequence shown here is derived from an EMBL/GenBank/DDBJ whole genome shotgun (WGS) entry which is preliminary data.</text>
</comment>
<dbReference type="CDD" id="cd06342">
    <property type="entry name" value="PBP1_ABC_LIVBP-like"/>
    <property type="match status" value="1"/>
</dbReference>
<dbReference type="Pfam" id="PF13458">
    <property type="entry name" value="Peripla_BP_6"/>
    <property type="match status" value="1"/>
</dbReference>
<dbReference type="PANTHER" id="PTHR47151:SF2">
    <property type="entry name" value="AMINO ACID BINDING PROTEIN"/>
    <property type="match status" value="1"/>
</dbReference>
<evidence type="ECO:0000256" key="3">
    <source>
        <dbReference type="SAM" id="SignalP"/>
    </source>
</evidence>
<dbReference type="InterPro" id="IPR028081">
    <property type="entry name" value="Leu-bd"/>
</dbReference>
<evidence type="ECO:0000256" key="2">
    <source>
        <dbReference type="ARBA" id="ARBA00022729"/>
    </source>
</evidence>
<keyword evidence="6" id="KW-1185">Reference proteome</keyword>
<reference evidence="5 6" key="1">
    <citation type="submission" date="2018-08" db="EMBL/GenBank/DDBJ databases">
        <title>Meiothermus terrae DSM 26712 genome sequencing project.</title>
        <authorList>
            <person name="Da Costa M.S."/>
            <person name="Albuquerque L."/>
            <person name="Raposo P."/>
            <person name="Froufe H.J.C."/>
            <person name="Barroso C.S."/>
            <person name="Egas C."/>
        </authorList>
    </citation>
    <scope>NUCLEOTIDE SEQUENCE [LARGE SCALE GENOMIC DNA]</scope>
    <source>
        <strain evidence="5 6">DSM 26712</strain>
    </source>
</reference>
<protein>
    <submittedName>
        <fullName evidence="5">Leu/Ile/Val-binding protein</fullName>
    </submittedName>
</protein>
<dbReference type="SUPFAM" id="SSF53822">
    <property type="entry name" value="Periplasmic binding protein-like I"/>
    <property type="match status" value="1"/>
</dbReference>
<dbReference type="RefSeq" id="WP_119314889.1">
    <property type="nucleotide sequence ID" value="NZ_QXDL01000062.1"/>
</dbReference>
<dbReference type="AlphaFoldDB" id="A0A399EMU3"/>
<dbReference type="InterPro" id="IPR028082">
    <property type="entry name" value="Peripla_BP_I"/>
</dbReference>
<dbReference type="OrthoDB" id="9783240at2"/>
<gene>
    <name evidence="5" type="ORF">Mterra_01768</name>
</gene>
<feature type="domain" description="Leucine-binding protein" evidence="4">
    <location>
        <begin position="24"/>
        <end position="368"/>
    </location>
</feature>
<dbReference type="Gene3D" id="3.40.50.2300">
    <property type="match status" value="2"/>
</dbReference>